<dbReference type="Gene3D" id="3.40.50.10320">
    <property type="entry name" value="LmbE-like"/>
    <property type="match status" value="1"/>
</dbReference>
<dbReference type="InterPro" id="IPR003737">
    <property type="entry name" value="GlcNAc_PI_deacetylase-related"/>
</dbReference>
<gene>
    <name evidence="2" type="ORF">ACFYXI_43205</name>
</gene>
<protein>
    <submittedName>
        <fullName evidence="2">PIG-L family deacetylase</fullName>
    </submittedName>
</protein>
<keyword evidence="3" id="KW-1185">Reference proteome</keyword>
<dbReference type="Proteomes" id="UP001602013">
    <property type="component" value="Unassembled WGS sequence"/>
</dbReference>
<keyword evidence="1" id="KW-0862">Zinc</keyword>
<name>A0ABW6T4T7_9ACTN</name>
<comment type="caution">
    <text evidence="2">The sequence shown here is derived from an EMBL/GenBank/DDBJ whole genome shotgun (WGS) entry which is preliminary data.</text>
</comment>
<dbReference type="InterPro" id="IPR024078">
    <property type="entry name" value="LmbE-like_dom_sf"/>
</dbReference>
<dbReference type="PANTHER" id="PTHR12993:SF26">
    <property type="entry name" value="1D-MYO-INOSITOL 2-ACETAMIDO-2-DEOXY-ALPHA-D-GLUCOPYRANOSIDE DEACETYLASE"/>
    <property type="match status" value="1"/>
</dbReference>
<evidence type="ECO:0000256" key="1">
    <source>
        <dbReference type="ARBA" id="ARBA00022833"/>
    </source>
</evidence>
<dbReference type="PANTHER" id="PTHR12993">
    <property type="entry name" value="N-ACETYLGLUCOSAMINYL-PHOSPHATIDYLINOSITOL DE-N-ACETYLASE-RELATED"/>
    <property type="match status" value="1"/>
</dbReference>
<sequence length="260" mass="28597">MDFGLLCVHAHPDDEAIWTGGTLARYADEGARTAVVTCTWAEGTRRAGELERSLAILGADKPRLLGYADAHKPESAPGSPRFLDVPLDEAVGRLVEHIRDVRPDVVLTFDGYGSYGHPDHIHAHRVTMAAVEAAGYDQLYPDAGAPWRPRALYLATIPRSVVVSHWQEVFGAAPDPGQTLPGVPDDQVTTHLDVTPWADRKWAAMQAHESEVERGASMTLLTTLPERARAQMLSNEWYRRVVYTGDPETTLLPPRGDHRG</sequence>
<dbReference type="Pfam" id="PF02585">
    <property type="entry name" value="PIG-L"/>
    <property type="match status" value="1"/>
</dbReference>
<dbReference type="SUPFAM" id="SSF102588">
    <property type="entry name" value="LmbE-like"/>
    <property type="match status" value="1"/>
</dbReference>
<reference evidence="2 3" key="1">
    <citation type="submission" date="2024-10" db="EMBL/GenBank/DDBJ databases">
        <title>The Natural Products Discovery Center: Release of the First 8490 Sequenced Strains for Exploring Actinobacteria Biosynthetic Diversity.</title>
        <authorList>
            <person name="Kalkreuter E."/>
            <person name="Kautsar S.A."/>
            <person name="Yang D."/>
            <person name="Bader C.D."/>
            <person name="Teijaro C.N."/>
            <person name="Fluegel L."/>
            <person name="Davis C.M."/>
            <person name="Simpson J.R."/>
            <person name="Lauterbach L."/>
            <person name="Steele A.D."/>
            <person name="Gui C."/>
            <person name="Meng S."/>
            <person name="Li G."/>
            <person name="Viehrig K."/>
            <person name="Ye F."/>
            <person name="Su P."/>
            <person name="Kiefer A.F."/>
            <person name="Nichols A."/>
            <person name="Cepeda A.J."/>
            <person name="Yan W."/>
            <person name="Fan B."/>
            <person name="Jiang Y."/>
            <person name="Adhikari A."/>
            <person name="Zheng C.-J."/>
            <person name="Schuster L."/>
            <person name="Cowan T.M."/>
            <person name="Smanski M.J."/>
            <person name="Chevrette M.G."/>
            <person name="De Carvalho L.P.S."/>
            <person name="Shen B."/>
        </authorList>
    </citation>
    <scope>NUCLEOTIDE SEQUENCE [LARGE SCALE GENOMIC DNA]</scope>
    <source>
        <strain evidence="2 3">NPDC002173</strain>
    </source>
</reference>
<dbReference type="EMBL" id="JBIASD010000087">
    <property type="protein sequence ID" value="MFF3672309.1"/>
    <property type="molecule type" value="Genomic_DNA"/>
</dbReference>
<organism evidence="2 3">
    <name type="scientific">Microtetraspora malaysiensis</name>
    <dbReference type="NCBI Taxonomy" id="161358"/>
    <lineage>
        <taxon>Bacteria</taxon>
        <taxon>Bacillati</taxon>
        <taxon>Actinomycetota</taxon>
        <taxon>Actinomycetes</taxon>
        <taxon>Streptosporangiales</taxon>
        <taxon>Streptosporangiaceae</taxon>
        <taxon>Microtetraspora</taxon>
    </lineage>
</organism>
<evidence type="ECO:0000313" key="2">
    <source>
        <dbReference type="EMBL" id="MFF3672309.1"/>
    </source>
</evidence>
<proteinExistence type="predicted"/>
<evidence type="ECO:0000313" key="3">
    <source>
        <dbReference type="Proteomes" id="UP001602013"/>
    </source>
</evidence>
<dbReference type="RefSeq" id="WP_387418474.1">
    <property type="nucleotide sequence ID" value="NZ_JBIASD010000087.1"/>
</dbReference>
<accession>A0ABW6T4T7</accession>